<dbReference type="EMBL" id="UINC01010377">
    <property type="protein sequence ID" value="SVA46177.1"/>
    <property type="molecule type" value="Genomic_DNA"/>
</dbReference>
<gene>
    <name evidence="2" type="ORF">METZ01_LOCUS99031</name>
</gene>
<sequence>MERGGNSSYGTFFDDCINYLVSFMKNSLYKKKNNKNSFSIKKGGNVMIFKAVIFLFATIFTVPELIGQQRGDYFNPLPQRTVETDREALRLMRNGKLDLVLPGSMRDNDVDMWIHVSRGGDPLTQYFGSFSGYLIFTDLGDRIERAMFGGSPGAVENIDVEGSWHLRRAFYNYNYNNTDPRQGFTIPEVYDEITDFVAERDPKRIAVNFSEYLPAADGISYSSYLKLERILGPIYSKRIVSAEDVITDFIVRRTSREVAAQTEVLALARQLGLQNIYKIVPGVTTIKDTGGRLYYSANTRPSEHEKDFPPSVRWINGNPDYVLQPGDFFVGSNIGNDELGNYMGFDIDTKIHCYILREGETKAPDFIQKVFDKAIAGQWIMAEGMKIGMTAGESMEAMVKLMEDAGYLYTPFIDSHEYLLDGTRDGDEDYRIVQKALAGKGADVAGFSIDNHAIGNMKEVGPSMGSFRTDHQHLKIQNNNIFAFEYMVHMNIAERRGYPLCINISNPQIITNKGVEFIQPLNEEIILIK</sequence>
<keyword evidence="1" id="KW-1133">Transmembrane helix</keyword>
<proteinExistence type="predicted"/>
<evidence type="ECO:0000256" key="1">
    <source>
        <dbReference type="SAM" id="Phobius"/>
    </source>
</evidence>
<protein>
    <submittedName>
        <fullName evidence="2">Uncharacterized protein</fullName>
    </submittedName>
</protein>
<dbReference type="AlphaFoldDB" id="A0A381W2R0"/>
<accession>A0A381W2R0</accession>
<evidence type="ECO:0000313" key="2">
    <source>
        <dbReference type="EMBL" id="SVA46177.1"/>
    </source>
</evidence>
<dbReference type="SUPFAM" id="SSF55920">
    <property type="entry name" value="Creatinase/aminopeptidase"/>
    <property type="match status" value="1"/>
</dbReference>
<name>A0A381W2R0_9ZZZZ</name>
<dbReference type="InterPro" id="IPR036005">
    <property type="entry name" value="Creatinase/aminopeptidase-like"/>
</dbReference>
<keyword evidence="1" id="KW-0812">Transmembrane</keyword>
<feature type="transmembrane region" description="Helical" evidence="1">
    <location>
        <begin position="47"/>
        <end position="66"/>
    </location>
</feature>
<reference evidence="2" key="1">
    <citation type="submission" date="2018-05" db="EMBL/GenBank/DDBJ databases">
        <authorList>
            <person name="Lanie J.A."/>
            <person name="Ng W.-L."/>
            <person name="Kazmierczak K.M."/>
            <person name="Andrzejewski T.M."/>
            <person name="Davidsen T.M."/>
            <person name="Wayne K.J."/>
            <person name="Tettelin H."/>
            <person name="Glass J.I."/>
            <person name="Rusch D."/>
            <person name="Podicherti R."/>
            <person name="Tsui H.-C.T."/>
            <person name="Winkler M.E."/>
        </authorList>
    </citation>
    <scope>NUCLEOTIDE SEQUENCE</scope>
</reference>
<organism evidence="2">
    <name type="scientific">marine metagenome</name>
    <dbReference type="NCBI Taxonomy" id="408172"/>
    <lineage>
        <taxon>unclassified sequences</taxon>
        <taxon>metagenomes</taxon>
        <taxon>ecological metagenomes</taxon>
    </lineage>
</organism>
<keyword evidence="1" id="KW-0472">Membrane</keyword>